<keyword evidence="2" id="KW-1185">Reference proteome</keyword>
<organism evidence="1 2">
    <name type="scientific">Gigaspora margarita</name>
    <dbReference type="NCBI Taxonomy" id="4874"/>
    <lineage>
        <taxon>Eukaryota</taxon>
        <taxon>Fungi</taxon>
        <taxon>Fungi incertae sedis</taxon>
        <taxon>Mucoromycota</taxon>
        <taxon>Glomeromycotina</taxon>
        <taxon>Glomeromycetes</taxon>
        <taxon>Diversisporales</taxon>
        <taxon>Gigasporaceae</taxon>
        <taxon>Gigaspora</taxon>
    </lineage>
</organism>
<accession>A0ABN7W8X8</accession>
<sequence length="156" mass="17679">MQNIKNLELSTSANAQNNDDNNCGLWWDKLENLSNSNKIEAYSPRWNRSCTKCGTQLLPLEQKNFGCNAILERGIVNLQHPHAFTVNGCAYHQIHSANTEVNRIKQELEAINPFIQGLYQLRNVNYPQARLIIKQPTANAEIAAYTIVHSTAIMQE</sequence>
<dbReference type="Proteomes" id="UP000789901">
    <property type="component" value="Unassembled WGS sequence"/>
</dbReference>
<dbReference type="EMBL" id="CAJVQB010033668">
    <property type="protein sequence ID" value="CAG8820099.1"/>
    <property type="molecule type" value="Genomic_DNA"/>
</dbReference>
<comment type="caution">
    <text evidence="1">The sequence shown here is derived from an EMBL/GenBank/DDBJ whole genome shotgun (WGS) entry which is preliminary data.</text>
</comment>
<protein>
    <submittedName>
        <fullName evidence="1">13646_t:CDS:1</fullName>
    </submittedName>
</protein>
<proteinExistence type="predicted"/>
<reference evidence="1 2" key="1">
    <citation type="submission" date="2021-06" db="EMBL/GenBank/DDBJ databases">
        <authorList>
            <person name="Kallberg Y."/>
            <person name="Tangrot J."/>
            <person name="Rosling A."/>
        </authorList>
    </citation>
    <scope>NUCLEOTIDE SEQUENCE [LARGE SCALE GENOMIC DNA]</scope>
    <source>
        <strain evidence="1 2">120-4 pot B 10/14</strain>
    </source>
</reference>
<evidence type="ECO:0000313" key="2">
    <source>
        <dbReference type="Proteomes" id="UP000789901"/>
    </source>
</evidence>
<evidence type="ECO:0000313" key="1">
    <source>
        <dbReference type="EMBL" id="CAG8820099.1"/>
    </source>
</evidence>
<gene>
    <name evidence="1" type="ORF">GMARGA_LOCUS27484</name>
</gene>
<name>A0ABN7W8X8_GIGMA</name>